<comment type="caution">
    <text evidence="4">The sequence shown here is derived from an EMBL/GenBank/DDBJ whole genome shotgun (WGS) entry which is preliminary data.</text>
</comment>
<sequence>MKLLVVAATAAEIAPFLAQCPDADVLITGVGMVATTYALTRRLATTRYDLVIQAGVGGSFDESIPLGEVVFVTADTYGDLGAEDHDEYIDIYGLGLLGRNDHPHTEGMLRNPLSAMHSGISLRQVSGLTVNTVSGNATTIARRRTQGCQVESMEGAAFHYVCLQEGVPFAQVRAISNYVIPRDKSQWKMKDAIIALNNWLIEYTRTA</sequence>
<dbReference type="HAMAP" id="MF_00991">
    <property type="entry name" value="MqnB"/>
    <property type="match status" value="1"/>
</dbReference>
<dbReference type="SUPFAM" id="SSF53167">
    <property type="entry name" value="Purine and uridine phosphorylases"/>
    <property type="match status" value="1"/>
</dbReference>
<organism evidence="4 5">
    <name type="scientific">Nemorincola caseinilytica</name>
    <dbReference type="NCBI Taxonomy" id="2054315"/>
    <lineage>
        <taxon>Bacteria</taxon>
        <taxon>Pseudomonadati</taxon>
        <taxon>Bacteroidota</taxon>
        <taxon>Chitinophagia</taxon>
        <taxon>Chitinophagales</taxon>
        <taxon>Chitinophagaceae</taxon>
        <taxon>Nemorincola</taxon>
    </lineage>
</organism>
<feature type="domain" description="Nucleoside phosphorylase" evidence="3">
    <location>
        <begin position="27"/>
        <end position="181"/>
    </location>
</feature>
<dbReference type="Proteomes" id="UP001500067">
    <property type="component" value="Unassembled WGS sequence"/>
</dbReference>
<dbReference type="EC" id="3.2.2.26" evidence="1 2"/>
<evidence type="ECO:0000313" key="5">
    <source>
        <dbReference type="Proteomes" id="UP001500067"/>
    </source>
</evidence>
<gene>
    <name evidence="1 4" type="primary">mqnB</name>
    <name evidence="4" type="ORF">GCM10023093_08150</name>
</gene>
<dbReference type="EMBL" id="BAABFA010000007">
    <property type="protein sequence ID" value="GAA4462140.1"/>
    <property type="molecule type" value="Genomic_DNA"/>
</dbReference>
<comment type="pathway">
    <text evidence="1">Quinol/quinone metabolism; menaquinone biosynthesis.</text>
</comment>
<keyword evidence="1" id="KW-0474">Menaquinone biosynthesis</keyword>
<comment type="similarity">
    <text evidence="1">Belongs to the PNP/UDP phosphorylase family. Futalosine hydrolase subfamily.</text>
</comment>
<evidence type="ECO:0000313" key="4">
    <source>
        <dbReference type="EMBL" id="GAA4462140.1"/>
    </source>
</evidence>
<accession>A0ABP8N998</accession>
<dbReference type="InterPro" id="IPR019963">
    <property type="entry name" value="FL_hydrolase_MqnB"/>
</dbReference>
<dbReference type="NCBIfam" id="TIGR03664">
    <property type="entry name" value="fut_nucase"/>
    <property type="match status" value="1"/>
</dbReference>
<evidence type="ECO:0000256" key="1">
    <source>
        <dbReference type="HAMAP-Rule" id="MF_00991"/>
    </source>
</evidence>
<comment type="catalytic activity">
    <reaction evidence="1">
        <text>futalosine + H2O = dehypoxanthine futalosine + hypoxanthine</text>
        <dbReference type="Rhea" id="RHEA:25904"/>
        <dbReference type="ChEBI" id="CHEBI:15377"/>
        <dbReference type="ChEBI" id="CHEBI:17368"/>
        <dbReference type="ChEBI" id="CHEBI:58863"/>
        <dbReference type="ChEBI" id="CHEBI:58864"/>
        <dbReference type="EC" id="3.2.2.26"/>
    </reaction>
</comment>
<dbReference type="CDD" id="cd17766">
    <property type="entry name" value="futalosine_nucleosidase_MqnB"/>
    <property type="match status" value="1"/>
</dbReference>
<dbReference type="Gene3D" id="3.40.50.1580">
    <property type="entry name" value="Nucleoside phosphorylase domain"/>
    <property type="match status" value="1"/>
</dbReference>
<reference evidence="5" key="1">
    <citation type="journal article" date="2019" name="Int. J. Syst. Evol. Microbiol.">
        <title>The Global Catalogue of Microorganisms (GCM) 10K type strain sequencing project: providing services to taxonomists for standard genome sequencing and annotation.</title>
        <authorList>
            <consortium name="The Broad Institute Genomics Platform"/>
            <consortium name="The Broad Institute Genome Sequencing Center for Infectious Disease"/>
            <person name="Wu L."/>
            <person name="Ma J."/>
        </authorList>
    </citation>
    <scope>NUCLEOTIDE SEQUENCE [LARGE SCALE GENOMIC DNA]</scope>
    <source>
        <strain evidence="5">JCM 32105</strain>
    </source>
</reference>
<keyword evidence="5" id="KW-1185">Reference proteome</keyword>
<dbReference type="PANTHER" id="PTHR46832:SF2">
    <property type="entry name" value="FUTALOSINE HYDROLASE"/>
    <property type="match status" value="1"/>
</dbReference>
<keyword evidence="1 4" id="KW-0378">Hydrolase</keyword>
<dbReference type="GO" id="GO:0016787">
    <property type="term" value="F:hydrolase activity"/>
    <property type="evidence" value="ECO:0007669"/>
    <property type="project" value="UniProtKB-KW"/>
</dbReference>
<evidence type="ECO:0000256" key="2">
    <source>
        <dbReference type="NCBIfam" id="TIGR03664"/>
    </source>
</evidence>
<protein>
    <recommendedName>
        <fullName evidence="1 2">Futalosine hydrolase</fullName>
        <shortName evidence="1">FL hydrolase</shortName>
        <ecNumber evidence="1 2">3.2.2.26</ecNumber>
    </recommendedName>
    <alternativeName>
        <fullName evidence="1">Futalosine nucleosidase</fullName>
    </alternativeName>
    <alternativeName>
        <fullName evidence="1">Menaquinone biosynthetic enzyme MqnB</fullName>
    </alternativeName>
</protein>
<dbReference type="InterPro" id="IPR035994">
    <property type="entry name" value="Nucleoside_phosphorylase_sf"/>
</dbReference>
<dbReference type="Pfam" id="PF01048">
    <property type="entry name" value="PNP_UDP_1"/>
    <property type="match status" value="1"/>
</dbReference>
<proteinExistence type="inferred from homology"/>
<dbReference type="PANTHER" id="PTHR46832">
    <property type="entry name" value="5'-METHYLTHIOADENOSINE/S-ADENOSYLHOMOCYSTEINE NUCLEOSIDASE"/>
    <property type="match status" value="1"/>
</dbReference>
<name>A0ABP8N998_9BACT</name>
<comment type="function">
    <text evidence="1">Catalyzes the hydrolysis of futalosine (FL) to dehypoxanthine futalosine (DHFL) and hypoxanthine, a step in the biosynthesis of menaquinone (MK, vitamin K2).</text>
</comment>
<dbReference type="InterPro" id="IPR000845">
    <property type="entry name" value="Nucleoside_phosphorylase_d"/>
</dbReference>
<evidence type="ECO:0000259" key="3">
    <source>
        <dbReference type="Pfam" id="PF01048"/>
    </source>
</evidence>
<dbReference type="RefSeq" id="WP_345078951.1">
    <property type="nucleotide sequence ID" value="NZ_BAABFA010000007.1"/>
</dbReference>